<evidence type="ECO:0000313" key="1">
    <source>
        <dbReference type="EMBL" id="EAT78386.1"/>
    </source>
</evidence>
<dbReference type="AlphaFoldDB" id="Q0U1Y1"/>
<reference evidence="2" key="1">
    <citation type="journal article" date="2007" name="Plant Cell">
        <title>Dothideomycete-plant interactions illuminated by genome sequencing and EST analysis of the wheat pathogen Stagonospora nodorum.</title>
        <authorList>
            <person name="Hane J.K."/>
            <person name="Lowe R.G."/>
            <person name="Solomon P.S."/>
            <person name="Tan K.C."/>
            <person name="Schoch C.L."/>
            <person name="Spatafora J.W."/>
            <person name="Crous P.W."/>
            <person name="Kodira C."/>
            <person name="Birren B.W."/>
            <person name="Galagan J.E."/>
            <person name="Torriani S.F."/>
            <person name="McDonald B.A."/>
            <person name="Oliver R.P."/>
        </authorList>
    </citation>
    <scope>NUCLEOTIDE SEQUENCE [LARGE SCALE GENOMIC DNA]</scope>
    <source>
        <strain evidence="2">SN15 / ATCC MYA-4574 / FGSC 10173</strain>
    </source>
</reference>
<name>Q0U1Y1_PHANO</name>
<dbReference type="EMBL" id="CH445354">
    <property type="protein sequence ID" value="EAT78386.1"/>
    <property type="molecule type" value="Genomic_DNA"/>
</dbReference>
<dbReference type="GeneID" id="5981269"/>
<dbReference type="InParanoid" id="Q0U1Y1"/>
<gene>
    <name evidence="1" type="ORF">SNOG_14149</name>
</gene>
<sequence>MACLCDEGSSQIPRFENSQAQKPQTQLRCSDLYR</sequence>
<protein>
    <submittedName>
        <fullName evidence="1">Uncharacterized protein</fullName>
    </submittedName>
</protein>
<organism evidence="1 2">
    <name type="scientific">Phaeosphaeria nodorum (strain SN15 / ATCC MYA-4574 / FGSC 10173)</name>
    <name type="common">Glume blotch fungus</name>
    <name type="synonym">Parastagonospora nodorum</name>
    <dbReference type="NCBI Taxonomy" id="321614"/>
    <lineage>
        <taxon>Eukaryota</taxon>
        <taxon>Fungi</taxon>
        <taxon>Dikarya</taxon>
        <taxon>Ascomycota</taxon>
        <taxon>Pezizomycotina</taxon>
        <taxon>Dothideomycetes</taxon>
        <taxon>Pleosporomycetidae</taxon>
        <taxon>Pleosporales</taxon>
        <taxon>Pleosporineae</taxon>
        <taxon>Phaeosphaeriaceae</taxon>
        <taxon>Parastagonospora</taxon>
    </lineage>
</organism>
<evidence type="ECO:0000313" key="2">
    <source>
        <dbReference type="Proteomes" id="UP000001055"/>
    </source>
</evidence>
<dbReference type="Proteomes" id="UP000001055">
    <property type="component" value="Unassembled WGS sequence"/>
</dbReference>
<dbReference type="RefSeq" id="XP_001804346.1">
    <property type="nucleotide sequence ID" value="XM_001804294.1"/>
</dbReference>
<dbReference type="KEGG" id="pno:SNOG_14149"/>
<proteinExistence type="predicted"/>
<accession>Q0U1Y1</accession>